<dbReference type="EMBL" id="CP036316">
    <property type="protein sequence ID" value="QDT65222.1"/>
    <property type="molecule type" value="Genomic_DNA"/>
</dbReference>
<sequence precursor="true">MNALKSCWCFTLFAALLLVVGCGKSCDVKLAGVHGKVTLNGEPVKGLRIMFQPASGRPSIGITDSNGEYDAHYNRTQDGVVVGEVTIFFEGFDDKVEEVHDDGTITLPVESSQYDIPEKYFETFRTESISSGTNTIDIEIQ</sequence>
<dbReference type="Proteomes" id="UP000319976">
    <property type="component" value="Chromosome"/>
</dbReference>
<proteinExistence type="predicted"/>
<evidence type="ECO:0000313" key="3">
    <source>
        <dbReference type="Proteomes" id="UP000319976"/>
    </source>
</evidence>
<evidence type="ECO:0008006" key="4">
    <source>
        <dbReference type="Google" id="ProtNLM"/>
    </source>
</evidence>
<dbReference type="AlphaFoldDB" id="A0A517TA16"/>
<evidence type="ECO:0000313" key="2">
    <source>
        <dbReference type="EMBL" id="QDT65222.1"/>
    </source>
</evidence>
<accession>A0A517TA16</accession>
<feature type="signal peptide" evidence="1">
    <location>
        <begin position="1"/>
        <end position="25"/>
    </location>
</feature>
<dbReference type="RefSeq" id="WP_145263046.1">
    <property type="nucleotide sequence ID" value="NZ_CP036316.1"/>
</dbReference>
<reference evidence="2 3" key="1">
    <citation type="submission" date="2019-02" db="EMBL/GenBank/DDBJ databases">
        <title>Deep-cultivation of Planctomycetes and their phenomic and genomic characterization uncovers novel biology.</title>
        <authorList>
            <person name="Wiegand S."/>
            <person name="Jogler M."/>
            <person name="Boedeker C."/>
            <person name="Pinto D."/>
            <person name="Vollmers J."/>
            <person name="Rivas-Marin E."/>
            <person name="Kohn T."/>
            <person name="Peeters S.H."/>
            <person name="Heuer A."/>
            <person name="Rast P."/>
            <person name="Oberbeckmann S."/>
            <person name="Bunk B."/>
            <person name="Jeske O."/>
            <person name="Meyerdierks A."/>
            <person name="Storesund J.E."/>
            <person name="Kallscheuer N."/>
            <person name="Luecker S."/>
            <person name="Lage O.M."/>
            <person name="Pohl T."/>
            <person name="Merkel B.J."/>
            <person name="Hornburger P."/>
            <person name="Mueller R.-W."/>
            <person name="Bruemmer F."/>
            <person name="Labrenz M."/>
            <person name="Spormann A.M."/>
            <person name="Op den Camp H."/>
            <person name="Overmann J."/>
            <person name="Amann R."/>
            <person name="Jetten M.S.M."/>
            <person name="Mascher T."/>
            <person name="Medema M.H."/>
            <person name="Devos D.P."/>
            <person name="Kaster A.-K."/>
            <person name="Ovreas L."/>
            <person name="Rohde M."/>
            <person name="Galperin M.Y."/>
            <person name="Jogler C."/>
        </authorList>
    </citation>
    <scope>NUCLEOTIDE SEQUENCE [LARGE SCALE GENOMIC DNA]</scope>
    <source>
        <strain evidence="2 3">V22</strain>
    </source>
</reference>
<dbReference type="KEGG" id="chya:V22_24690"/>
<organism evidence="2 3">
    <name type="scientific">Calycomorphotria hydatis</name>
    <dbReference type="NCBI Taxonomy" id="2528027"/>
    <lineage>
        <taxon>Bacteria</taxon>
        <taxon>Pseudomonadati</taxon>
        <taxon>Planctomycetota</taxon>
        <taxon>Planctomycetia</taxon>
        <taxon>Planctomycetales</taxon>
        <taxon>Planctomycetaceae</taxon>
        <taxon>Calycomorphotria</taxon>
    </lineage>
</organism>
<keyword evidence="1" id="KW-0732">Signal</keyword>
<keyword evidence="3" id="KW-1185">Reference proteome</keyword>
<name>A0A517TA16_9PLAN</name>
<dbReference type="PROSITE" id="PS51257">
    <property type="entry name" value="PROKAR_LIPOPROTEIN"/>
    <property type="match status" value="1"/>
</dbReference>
<gene>
    <name evidence="2" type="ORF">V22_24690</name>
</gene>
<evidence type="ECO:0000256" key="1">
    <source>
        <dbReference type="SAM" id="SignalP"/>
    </source>
</evidence>
<dbReference type="OrthoDB" id="286727at2"/>
<protein>
    <recommendedName>
        <fullName evidence="4">Nickel uptake substrate-specific transmembrane region</fullName>
    </recommendedName>
</protein>
<feature type="chain" id="PRO_5021872949" description="Nickel uptake substrate-specific transmembrane region" evidence="1">
    <location>
        <begin position="26"/>
        <end position="141"/>
    </location>
</feature>